<dbReference type="CDD" id="cd03228">
    <property type="entry name" value="ABCC_MRP_Like"/>
    <property type="match status" value="1"/>
</dbReference>
<evidence type="ECO:0000313" key="4">
    <source>
        <dbReference type="EMBL" id="MDR7354059.1"/>
    </source>
</evidence>
<evidence type="ECO:0000256" key="2">
    <source>
        <dbReference type="ARBA" id="ARBA00022840"/>
    </source>
</evidence>
<dbReference type="InterPro" id="IPR027417">
    <property type="entry name" value="P-loop_NTPase"/>
</dbReference>
<dbReference type="Proteomes" id="UP001183619">
    <property type="component" value="Unassembled WGS sequence"/>
</dbReference>
<evidence type="ECO:0000259" key="3">
    <source>
        <dbReference type="PROSITE" id="PS50893"/>
    </source>
</evidence>
<gene>
    <name evidence="4" type="ORF">J2S37_000597</name>
</gene>
<comment type="caution">
    <text evidence="4">The sequence shown here is derived from an EMBL/GenBank/DDBJ whole genome shotgun (WGS) entry which is preliminary data.</text>
</comment>
<dbReference type="SUPFAM" id="SSF52540">
    <property type="entry name" value="P-loop containing nucleoside triphosphate hydrolases"/>
    <property type="match status" value="1"/>
</dbReference>
<dbReference type="PROSITE" id="PS50893">
    <property type="entry name" value="ABC_TRANSPORTER_2"/>
    <property type="match status" value="1"/>
</dbReference>
<dbReference type="InterPro" id="IPR017871">
    <property type="entry name" value="ABC_transporter-like_CS"/>
</dbReference>
<accession>A0ABU2B7Q9</accession>
<dbReference type="InterPro" id="IPR003439">
    <property type="entry name" value="ABC_transporter-like_ATP-bd"/>
</dbReference>
<keyword evidence="2" id="KW-0067">ATP-binding</keyword>
<keyword evidence="1" id="KW-0547">Nucleotide-binding</keyword>
<sequence length="220" mass="23856">MAIQPHEIIGVVGASGAGKTTVARLALHFLDPRAGRVCFHGADIRQFDPDTYRDNIALVPQESYVFAGSVAENLRIAAPLATDQQCWEALEAAELAGKIREIGGLEAQLGDASDSTTALSGGEKQRLGIARAFIRQCPLVLLDEPLANLDPSLEHSIAGQLRRLCADRTVMIIAHRLHTIAIADRIVLLKDGSVLASGSYEQMRTHPEFIRLFARQLDAE</sequence>
<dbReference type="PANTHER" id="PTHR24221:SF590">
    <property type="entry name" value="COMPONENT LINKED WITH THE ASSEMBLY OF CYTOCHROME' TRANSPORT TRANSMEMBRANE ATP-BINDING PROTEIN ABC TRANSPORTER CYDD-RELATED"/>
    <property type="match status" value="1"/>
</dbReference>
<keyword evidence="5" id="KW-1185">Reference proteome</keyword>
<dbReference type="EMBL" id="JAVDYF010000001">
    <property type="protein sequence ID" value="MDR7354059.1"/>
    <property type="molecule type" value="Genomic_DNA"/>
</dbReference>
<dbReference type="Pfam" id="PF00005">
    <property type="entry name" value="ABC_tran"/>
    <property type="match status" value="1"/>
</dbReference>
<dbReference type="SMART" id="SM00382">
    <property type="entry name" value="AAA"/>
    <property type="match status" value="1"/>
</dbReference>
<dbReference type="InterPro" id="IPR003593">
    <property type="entry name" value="AAA+_ATPase"/>
</dbReference>
<proteinExistence type="predicted"/>
<organism evidence="4 5">
    <name type="scientific">Corynebacterium felinum</name>
    <dbReference type="NCBI Taxonomy" id="131318"/>
    <lineage>
        <taxon>Bacteria</taxon>
        <taxon>Bacillati</taxon>
        <taxon>Actinomycetota</taxon>
        <taxon>Actinomycetes</taxon>
        <taxon>Mycobacteriales</taxon>
        <taxon>Corynebacteriaceae</taxon>
        <taxon>Corynebacterium</taxon>
    </lineage>
</organism>
<dbReference type="Gene3D" id="3.40.50.300">
    <property type="entry name" value="P-loop containing nucleotide triphosphate hydrolases"/>
    <property type="match status" value="1"/>
</dbReference>
<reference evidence="4 5" key="1">
    <citation type="submission" date="2023-07" db="EMBL/GenBank/DDBJ databases">
        <title>Sequencing the genomes of 1000 actinobacteria strains.</title>
        <authorList>
            <person name="Klenk H.-P."/>
        </authorList>
    </citation>
    <scope>NUCLEOTIDE SEQUENCE [LARGE SCALE GENOMIC DNA]</scope>
    <source>
        <strain evidence="4 5">DSM 44508</strain>
    </source>
</reference>
<protein>
    <submittedName>
        <fullName evidence="4">ABC-type multidrug transport system fused ATPase/permease subunit</fullName>
    </submittedName>
</protein>
<dbReference type="PANTHER" id="PTHR24221">
    <property type="entry name" value="ATP-BINDING CASSETTE SUB-FAMILY B"/>
    <property type="match status" value="1"/>
</dbReference>
<dbReference type="InterPro" id="IPR039421">
    <property type="entry name" value="Type_1_exporter"/>
</dbReference>
<evidence type="ECO:0000256" key="1">
    <source>
        <dbReference type="ARBA" id="ARBA00022741"/>
    </source>
</evidence>
<evidence type="ECO:0000313" key="5">
    <source>
        <dbReference type="Proteomes" id="UP001183619"/>
    </source>
</evidence>
<name>A0ABU2B7Q9_9CORY</name>
<dbReference type="PROSITE" id="PS00211">
    <property type="entry name" value="ABC_TRANSPORTER_1"/>
    <property type="match status" value="1"/>
</dbReference>
<feature type="domain" description="ABC transporter" evidence="3">
    <location>
        <begin position="1"/>
        <end position="216"/>
    </location>
</feature>